<organism evidence="5 6">
    <name type="scientific">Acrocarpospora pleiomorpha</name>
    <dbReference type="NCBI Taxonomy" id="90975"/>
    <lineage>
        <taxon>Bacteria</taxon>
        <taxon>Bacillati</taxon>
        <taxon>Actinomycetota</taxon>
        <taxon>Actinomycetes</taxon>
        <taxon>Streptosporangiales</taxon>
        <taxon>Streptosporangiaceae</taxon>
        <taxon>Acrocarpospora</taxon>
    </lineage>
</organism>
<evidence type="ECO:0000256" key="1">
    <source>
        <dbReference type="ARBA" id="ARBA00001554"/>
    </source>
</evidence>
<dbReference type="CDD" id="cd00488">
    <property type="entry name" value="PCD_DCoH"/>
    <property type="match status" value="1"/>
</dbReference>
<dbReference type="RefSeq" id="WP_155343991.1">
    <property type="nucleotide sequence ID" value="NZ_BAAAHM010000004.1"/>
</dbReference>
<dbReference type="AlphaFoldDB" id="A0A5M3XIH1"/>
<dbReference type="InterPro" id="IPR036428">
    <property type="entry name" value="PCD_sf"/>
</dbReference>
<evidence type="ECO:0000256" key="2">
    <source>
        <dbReference type="ARBA" id="ARBA00006472"/>
    </source>
</evidence>
<dbReference type="InterPro" id="IPR001533">
    <property type="entry name" value="Pterin_deHydtase"/>
</dbReference>
<accession>A0A5M3XIH1</accession>
<evidence type="ECO:0000313" key="6">
    <source>
        <dbReference type="Proteomes" id="UP000377595"/>
    </source>
</evidence>
<reference evidence="5 6" key="1">
    <citation type="submission" date="2019-10" db="EMBL/GenBank/DDBJ databases">
        <title>Whole genome shotgun sequence of Acrocarpospora pleiomorpha NBRC 16267.</title>
        <authorList>
            <person name="Ichikawa N."/>
            <person name="Kimura A."/>
            <person name="Kitahashi Y."/>
            <person name="Komaki H."/>
            <person name="Oguchi A."/>
        </authorList>
    </citation>
    <scope>NUCLEOTIDE SEQUENCE [LARGE SCALE GENOMIC DNA]</scope>
    <source>
        <strain evidence="5 6">NBRC 16267</strain>
    </source>
</reference>
<dbReference type="PANTHER" id="PTHR12599">
    <property type="entry name" value="PTERIN-4-ALPHA-CARBINOLAMINE DEHYDRATASE"/>
    <property type="match status" value="1"/>
</dbReference>
<keyword evidence="3 4" id="KW-0456">Lyase</keyword>
<dbReference type="GO" id="GO:0008124">
    <property type="term" value="F:4-alpha-hydroxytetrahydrobiopterin dehydratase activity"/>
    <property type="evidence" value="ECO:0007669"/>
    <property type="project" value="UniProtKB-UniRule"/>
</dbReference>
<dbReference type="SUPFAM" id="SSF55248">
    <property type="entry name" value="PCD-like"/>
    <property type="match status" value="1"/>
</dbReference>
<dbReference type="HAMAP" id="MF_00434">
    <property type="entry name" value="Pterin_4_alpha"/>
    <property type="match status" value="1"/>
</dbReference>
<dbReference type="OrthoDB" id="15077at2"/>
<name>A0A5M3XIH1_9ACTN</name>
<dbReference type="EC" id="4.2.1.96" evidence="4"/>
<comment type="catalytic activity">
    <reaction evidence="1 4">
        <text>(4aS,6R)-4a-hydroxy-L-erythro-5,6,7,8-tetrahydrobiopterin = (6R)-L-erythro-6,7-dihydrobiopterin + H2O</text>
        <dbReference type="Rhea" id="RHEA:11920"/>
        <dbReference type="ChEBI" id="CHEBI:15377"/>
        <dbReference type="ChEBI" id="CHEBI:15642"/>
        <dbReference type="ChEBI" id="CHEBI:43120"/>
        <dbReference type="EC" id="4.2.1.96"/>
    </reaction>
</comment>
<evidence type="ECO:0000256" key="3">
    <source>
        <dbReference type="ARBA" id="ARBA00023239"/>
    </source>
</evidence>
<dbReference type="Pfam" id="PF01329">
    <property type="entry name" value="Pterin_4a"/>
    <property type="match status" value="1"/>
</dbReference>
<comment type="caution">
    <text evidence="5">The sequence shown here is derived from an EMBL/GenBank/DDBJ whole genome shotgun (WGS) entry which is preliminary data.</text>
</comment>
<evidence type="ECO:0000256" key="4">
    <source>
        <dbReference type="HAMAP-Rule" id="MF_00434"/>
    </source>
</evidence>
<proteinExistence type="inferred from homology"/>
<dbReference type="Proteomes" id="UP000377595">
    <property type="component" value="Unassembled WGS sequence"/>
</dbReference>
<evidence type="ECO:0000313" key="5">
    <source>
        <dbReference type="EMBL" id="GES18873.1"/>
    </source>
</evidence>
<dbReference type="EMBL" id="BLAF01000009">
    <property type="protein sequence ID" value="GES18873.1"/>
    <property type="molecule type" value="Genomic_DNA"/>
</dbReference>
<keyword evidence="6" id="KW-1185">Reference proteome</keyword>
<dbReference type="PANTHER" id="PTHR12599:SF0">
    <property type="entry name" value="PTERIN-4-ALPHA-CARBINOLAMINE DEHYDRATASE"/>
    <property type="match status" value="1"/>
</dbReference>
<protein>
    <recommendedName>
        <fullName evidence="4">Putative pterin-4-alpha-carbinolamine dehydratase</fullName>
        <shortName evidence="4">PHS</shortName>
        <ecNumber evidence="4">4.2.1.96</ecNumber>
    </recommendedName>
    <alternativeName>
        <fullName evidence="4">4-alpha-hydroxy-tetrahydropterin dehydratase</fullName>
    </alternativeName>
    <alternativeName>
        <fullName evidence="4">Pterin carbinolamine dehydratase</fullName>
        <shortName evidence="4">PCD</shortName>
    </alternativeName>
</protein>
<gene>
    <name evidence="5" type="ORF">Aple_017680</name>
</gene>
<dbReference type="GO" id="GO:0006729">
    <property type="term" value="P:tetrahydrobiopterin biosynthetic process"/>
    <property type="evidence" value="ECO:0007669"/>
    <property type="project" value="InterPro"/>
</dbReference>
<comment type="similarity">
    <text evidence="2 4">Belongs to the pterin-4-alpha-carbinolamine dehydratase family.</text>
</comment>
<dbReference type="Gene3D" id="3.30.1360.20">
    <property type="entry name" value="Transcriptional coactivator/pterin dehydratase"/>
    <property type="match status" value="1"/>
</dbReference>
<sequence>MREPLSEEEITAALAGLHAWTREGDTIVRTVTHADFGAALAWVVRVGCIAEKVDHHPDIDVRYNQVTLRLWTHTTGGITTADIDLAKQIDKTV</sequence>
<dbReference type="NCBIfam" id="NF002017">
    <property type="entry name" value="PRK00823.1-2"/>
    <property type="match status" value="1"/>
</dbReference>